<dbReference type="InterPro" id="IPR031734">
    <property type="entry name" value="MBF2"/>
</dbReference>
<name>A0ABM1YX20_AEDAL</name>
<evidence type="ECO:0000313" key="2">
    <source>
        <dbReference type="EnsemblMetazoa" id="AALFPA23_012881.P18584"/>
    </source>
</evidence>
<dbReference type="EnsemblMetazoa" id="AALFPA23_012881.R18584">
    <property type="protein sequence ID" value="AALFPA23_012881.P18584"/>
    <property type="gene ID" value="AALFPA23_012881"/>
</dbReference>
<evidence type="ECO:0000313" key="3">
    <source>
        <dbReference type="Proteomes" id="UP000069940"/>
    </source>
</evidence>
<keyword evidence="1" id="KW-0732">Signal</keyword>
<protein>
    <recommendedName>
        <fullName evidence="4">Secreted protein</fullName>
    </recommendedName>
</protein>
<dbReference type="Pfam" id="PF15868">
    <property type="entry name" value="MBF2"/>
    <property type="match status" value="1"/>
</dbReference>
<reference evidence="3" key="1">
    <citation type="journal article" date="2015" name="Proc. Natl. Acad. Sci. U.S.A.">
        <title>Genome sequence of the Asian Tiger mosquito, Aedes albopictus, reveals insights into its biology, genetics, and evolution.</title>
        <authorList>
            <person name="Chen X.G."/>
            <person name="Jiang X."/>
            <person name="Gu J."/>
            <person name="Xu M."/>
            <person name="Wu Y."/>
            <person name="Deng Y."/>
            <person name="Zhang C."/>
            <person name="Bonizzoni M."/>
            <person name="Dermauw W."/>
            <person name="Vontas J."/>
            <person name="Armbruster P."/>
            <person name="Huang X."/>
            <person name="Yang Y."/>
            <person name="Zhang H."/>
            <person name="He W."/>
            <person name="Peng H."/>
            <person name="Liu Y."/>
            <person name="Wu K."/>
            <person name="Chen J."/>
            <person name="Lirakis M."/>
            <person name="Topalis P."/>
            <person name="Van Leeuwen T."/>
            <person name="Hall A.B."/>
            <person name="Jiang X."/>
            <person name="Thorpe C."/>
            <person name="Mueller R.L."/>
            <person name="Sun C."/>
            <person name="Waterhouse R.M."/>
            <person name="Yan G."/>
            <person name="Tu Z.J."/>
            <person name="Fang X."/>
            <person name="James A.A."/>
        </authorList>
    </citation>
    <scope>NUCLEOTIDE SEQUENCE [LARGE SCALE GENOMIC DNA]</scope>
    <source>
        <strain evidence="3">Foshan</strain>
    </source>
</reference>
<reference evidence="2" key="2">
    <citation type="submission" date="2025-05" db="UniProtKB">
        <authorList>
            <consortium name="EnsemblMetazoa"/>
        </authorList>
    </citation>
    <scope>IDENTIFICATION</scope>
    <source>
        <strain evidence="2">Foshan</strain>
    </source>
</reference>
<dbReference type="GeneID" id="115256573"/>
<accession>A0ABM1YX20</accession>
<dbReference type="RefSeq" id="XP_029711205.1">
    <property type="nucleotide sequence ID" value="XM_029855345.2"/>
</dbReference>
<sequence>MQSTRVISVLLVAILASVAAIPVGVDVDISEQISASIEAVKNVGVFQAGSQNAVPNRLPGQDGKVGQQLVYTLGQRVAGDRLVSTKTDSKQWPTLQDVTLSLAYPQSGVGAVVTYVQVIVKQSSNLGKGYVVSGGIGQRFIHLMIEAYSTTYFNYSVQIFGL</sequence>
<dbReference type="Proteomes" id="UP000069940">
    <property type="component" value="Unassembled WGS sequence"/>
</dbReference>
<evidence type="ECO:0008006" key="4">
    <source>
        <dbReference type="Google" id="ProtNLM"/>
    </source>
</evidence>
<feature type="signal peptide" evidence="1">
    <location>
        <begin position="1"/>
        <end position="20"/>
    </location>
</feature>
<proteinExistence type="predicted"/>
<organism evidence="2 3">
    <name type="scientific">Aedes albopictus</name>
    <name type="common">Asian tiger mosquito</name>
    <name type="synonym">Stegomyia albopicta</name>
    <dbReference type="NCBI Taxonomy" id="7160"/>
    <lineage>
        <taxon>Eukaryota</taxon>
        <taxon>Metazoa</taxon>
        <taxon>Ecdysozoa</taxon>
        <taxon>Arthropoda</taxon>
        <taxon>Hexapoda</taxon>
        <taxon>Insecta</taxon>
        <taxon>Pterygota</taxon>
        <taxon>Neoptera</taxon>
        <taxon>Endopterygota</taxon>
        <taxon>Diptera</taxon>
        <taxon>Nematocera</taxon>
        <taxon>Culicoidea</taxon>
        <taxon>Culicidae</taxon>
        <taxon>Culicinae</taxon>
        <taxon>Aedini</taxon>
        <taxon>Aedes</taxon>
        <taxon>Stegomyia</taxon>
    </lineage>
</organism>
<evidence type="ECO:0000256" key="1">
    <source>
        <dbReference type="SAM" id="SignalP"/>
    </source>
</evidence>
<keyword evidence="3" id="KW-1185">Reference proteome</keyword>
<feature type="chain" id="PRO_5045784817" description="Secreted protein" evidence="1">
    <location>
        <begin position="21"/>
        <end position="162"/>
    </location>
</feature>